<feature type="compositionally biased region" description="Low complexity" evidence="2">
    <location>
        <begin position="502"/>
        <end position="515"/>
    </location>
</feature>
<dbReference type="InterPro" id="IPR053245">
    <property type="entry name" value="MitoProcess-Associated"/>
</dbReference>
<name>A0AAX4JTY9_9TREE</name>
<reference evidence="3 4" key="1">
    <citation type="submission" date="2024-01" db="EMBL/GenBank/DDBJ databases">
        <title>Comparative genomics of Cryptococcus and Kwoniella reveals pathogenesis evolution and contrasting modes of karyotype evolution via chromosome fusion or intercentromeric recombination.</title>
        <authorList>
            <person name="Coelho M.A."/>
            <person name="David-Palma M."/>
            <person name="Shea T."/>
            <person name="Bowers K."/>
            <person name="McGinley-Smith S."/>
            <person name="Mohammad A.W."/>
            <person name="Gnirke A."/>
            <person name="Yurkov A.M."/>
            <person name="Nowrousian M."/>
            <person name="Sun S."/>
            <person name="Cuomo C.A."/>
            <person name="Heitman J."/>
        </authorList>
    </citation>
    <scope>NUCLEOTIDE SEQUENCE [LARGE SCALE GENOMIC DNA]</scope>
    <source>
        <strain evidence="3 4">CBS 6074</strain>
    </source>
</reference>
<dbReference type="Proteomes" id="UP001355207">
    <property type="component" value="Chromosome 3"/>
</dbReference>
<dbReference type="RefSeq" id="XP_066074721.1">
    <property type="nucleotide sequence ID" value="XM_066218624.1"/>
</dbReference>
<dbReference type="SUPFAM" id="SSF50985">
    <property type="entry name" value="RCC1/BLIP-II"/>
    <property type="match status" value="1"/>
</dbReference>
<dbReference type="InterPro" id="IPR009091">
    <property type="entry name" value="RCC1/BLIP-II"/>
</dbReference>
<gene>
    <name evidence="3" type="ORF">L201_002859</name>
</gene>
<proteinExistence type="predicted"/>
<feature type="repeat" description="RCC1" evidence="1">
    <location>
        <begin position="304"/>
        <end position="364"/>
    </location>
</feature>
<evidence type="ECO:0000313" key="3">
    <source>
        <dbReference type="EMBL" id="WWC87958.1"/>
    </source>
</evidence>
<dbReference type="Gene3D" id="2.130.10.30">
    <property type="entry name" value="Regulator of chromosome condensation 1/beta-lactamase-inhibitor protein II"/>
    <property type="match status" value="1"/>
</dbReference>
<dbReference type="PROSITE" id="PS50012">
    <property type="entry name" value="RCC1_3"/>
    <property type="match status" value="1"/>
</dbReference>
<dbReference type="GeneID" id="91093530"/>
<dbReference type="Pfam" id="PF13540">
    <property type="entry name" value="RCC1_2"/>
    <property type="match status" value="1"/>
</dbReference>
<evidence type="ECO:0000313" key="4">
    <source>
        <dbReference type="Proteomes" id="UP001355207"/>
    </source>
</evidence>
<evidence type="ECO:0000256" key="2">
    <source>
        <dbReference type="SAM" id="MobiDB-lite"/>
    </source>
</evidence>
<dbReference type="EMBL" id="CP144100">
    <property type="protein sequence ID" value="WWC87958.1"/>
    <property type="molecule type" value="Genomic_DNA"/>
</dbReference>
<evidence type="ECO:0008006" key="5">
    <source>
        <dbReference type="Google" id="ProtNLM"/>
    </source>
</evidence>
<dbReference type="GO" id="GO:0034551">
    <property type="term" value="P:mitochondrial respiratory chain complex III assembly"/>
    <property type="evidence" value="ECO:0007669"/>
    <property type="project" value="TreeGrafter"/>
</dbReference>
<evidence type="ECO:0000256" key="1">
    <source>
        <dbReference type="PROSITE-ProRule" id="PRU00235"/>
    </source>
</evidence>
<sequence length="577" mass="62239">MSSSTIRRLTSRSLPLLTASALSFGLYTVHTQYSPILLDSANDVLSSSTTLKKQKAVTAAPPPFSTYGWGSNKNLILIPDGQVANVKKPLPLPQLGATPLRDLVLGEEYGACVDAGGDLWMWGKGYDPSGEVGKSLKGKSLKTLAPGSAKLFALSKNGQLYVIPSSKSLQSDRQDKLNQSWWSYLFSSDSGSDFIELKADGEGLKWGEKWVDLSCGKNHLLAVTNKGRTFSLALNEKANLYRQLGTKQEFELPLIPQTLFGEIFNSDKDIRFQDKLIQIPSLKNIKVVQVSASERTSFVRTDNGHILGFGANENGQIGLGSSSSVDIIPVPVEVVLAKNYPSGTKLECIDIKSGGLTTFFTIKRFFPGRQGSFIDVLGCGSGISGALGTGMYTSATGMPVRVKTISGLQEYSEKAKTFLPIGIHNLSISQSSSNTHVYATLDTVTLADAKGVREGIYGKDVMAWGANVDYQIGNGKRSSTAIPQHLPPLNKKITAIDALSISPNSSSSSLISSISGKEEESLSSGTQSPMPHSRLQLHVRKANAYDLNGKLIKRKVKCEETMYAGYNASAMYNKIIE</sequence>
<feature type="region of interest" description="Disordered" evidence="2">
    <location>
        <begin position="502"/>
        <end position="534"/>
    </location>
</feature>
<organism evidence="3 4">
    <name type="scientific">Kwoniella dendrophila CBS 6074</name>
    <dbReference type="NCBI Taxonomy" id="1295534"/>
    <lineage>
        <taxon>Eukaryota</taxon>
        <taxon>Fungi</taxon>
        <taxon>Dikarya</taxon>
        <taxon>Basidiomycota</taxon>
        <taxon>Agaricomycotina</taxon>
        <taxon>Tremellomycetes</taxon>
        <taxon>Tremellales</taxon>
        <taxon>Cryptococcaceae</taxon>
        <taxon>Kwoniella</taxon>
    </lineage>
</organism>
<dbReference type="GO" id="GO:0005743">
    <property type="term" value="C:mitochondrial inner membrane"/>
    <property type="evidence" value="ECO:0007669"/>
    <property type="project" value="TreeGrafter"/>
</dbReference>
<dbReference type="InterPro" id="IPR000408">
    <property type="entry name" value="Reg_chr_condens"/>
</dbReference>
<accession>A0AAX4JTY9</accession>
<dbReference type="PANTHER" id="PTHR47563">
    <property type="entry name" value="PROTEIN FMP25, MITOCHONDRIAL"/>
    <property type="match status" value="1"/>
</dbReference>
<dbReference type="PROSITE" id="PS00626">
    <property type="entry name" value="RCC1_2"/>
    <property type="match status" value="1"/>
</dbReference>
<dbReference type="PANTHER" id="PTHR47563:SF1">
    <property type="entry name" value="PROTEIN FMP25, MITOCHONDRIAL"/>
    <property type="match status" value="1"/>
</dbReference>
<keyword evidence="4" id="KW-1185">Reference proteome</keyword>
<protein>
    <recommendedName>
        <fullName evidence="5">Mitochondrial protein</fullName>
    </recommendedName>
</protein>
<dbReference type="AlphaFoldDB" id="A0AAX4JTY9"/>